<dbReference type="PANTHER" id="PTHR30435">
    <property type="entry name" value="FLAGELLAR PROTEIN"/>
    <property type="match status" value="1"/>
</dbReference>
<dbReference type="GO" id="GO:0030694">
    <property type="term" value="C:bacterial-type flagellum basal body, rod"/>
    <property type="evidence" value="ECO:0007669"/>
    <property type="project" value="UniProtKB-UniRule"/>
</dbReference>
<dbReference type="Pfam" id="PF06429">
    <property type="entry name" value="Flg_bbr_C"/>
    <property type="match status" value="1"/>
</dbReference>
<reference evidence="11" key="1">
    <citation type="submission" date="2014-02" db="EMBL/GenBank/DDBJ databases">
        <authorList>
            <person name="Gan H."/>
        </authorList>
    </citation>
    <scope>NUCLEOTIDE SEQUENCE [LARGE SCALE GENOMIC DNA]</scope>
    <source>
        <strain evidence="11">S1</strain>
    </source>
</reference>
<keyword evidence="11" id="KW-1185">Reference proteome</keyword>
<comment type="subunit">
    <text evidence="4 6">The basal body constitutes a major portion of the flagellar organelle and consists of five rings (E,L,P,S, and M) mounted on a central rod. The rod consists of about 26 subunits of FlgG in the distal portion, and FlgB, FlgC and FlgF are thought to build up the proximal portion of the rod with about 6 subunits each.</text>
</comment>
<evidence type="ECO:0000256" key="6">
    <source>
        <dbReference type="RuleBase" id="RU362116"/>
    </source>
</evidence>
<evidence type="ECO:0000259" key="7">
    <source>
        <dbReference type="Pfam" id="PF00460"/>
    </source>
</evidence>
<keyword evidence="10" id="KW-0966">Cell projection</keyword>
<keyword evidence="3 6" id="KW-0975">Bacterial flagellum</keyword>
<evidence type="ECO:0000256" key="5">
    <source>
        <dbReference type="ARBA" id="ARBA00040228"/>
    </source>
</evidence>
<dbReference type="InterPro" id="IPR001444">
    <property type="entry name" value="Flag_bb_rod_N"/>
</dbReference>
<sequence>MASPAGASGERKDLCLDRFIYTAMTGASAAAHRQQVLSNNLANVSTTGFRAELSTFRAVPIRGDGASTRVFALEATAGHSSLPGSVQQTGRNLDIAAQGDAWFAVQGLDGTEAYTRAGALQVNADGTLVNAAGLPMLGDGGPIVIPENARVDIGADGTISTRVGNEPGQVAGRLKMVVPDADNPLARGDDGLFRGPEGNPLPNSEVARLHDGALEGSNVNPVEAMVGMIAASRQFEYQMRMLQNGEGNDRSASQLLSANG</sequence>
<evidence type="ECO:0000256" key="4">
    <source>
        <dbReference type="ARBA" id="ARBA00038560"/>
    </source>
</evidence>
<name>A0A1L1PAV4_HYDIT</name>
<dbReference type="PANTHER" id="PTHR30435:SF18">
    <property type="entry name" value="FLAGELLAR BASAL-BODY ROD PROTEIN FLGF"/>
    <property type="match status" value="1"/>
</dbReference>
<organism evidence="10 11">
    <name type="scientific">Hydrogenophaga intermedia</name>
    <dbReference type="NCBI Taxonomy" id="65786"/>
    <lineage>
        <taxon>Bacteria</taxon>
        <taxon>Pseudomonadati</taxon>
        <taxon>Pseudomonadota</taxon>
        <taxon>Betaproteobacteria</taxon>
        <taxon>Burkholderiales</taxon>
        <taxon>Comamonadaceae</taxon>
        <taxon>Hydrogenophaga</taxon>
    </lineage>
</organism>
<comment type="subcellular location">
    <subcellularLocation>
        <location evidence="1 6">Bacterial flagellum basal body</location>
    </subcellularLocation>
</comment>
<evidence type="ECO:0000259" key="9">
    <source>
        <dbReference type="Pfam" id="PF22692"/>
    </source>
</evidence>
<feature type="domain" description="Flagellar basal-body/hook protein C-terminal" evidence="8">
    <location>
        <begin position="211"/>
        <end position="255"/>
    </location>
</feature>
<dbReference type="GO" id="GO:0071978">
    <property type="term" value="P:bacterial-type flagellum-dependent swarming motility"/>
    <property type="evidence" value="ECO:0007669"/>
    <property type="project" value="TreeGrafter"/>
</dbReference>
<evidence type="ECO:0000313" key="10">
    <source>
        <dbReference type="EMBL" id="CDN85914.1"/>
    </source>
</evidence>
<evidence type="ECO:0000256" key="1">
    <source>
        <dbReference type="ARBA" id="ARBA00004117"/>
    </source>
</evidence>
<proteinExistence type="inferred from homology"/>
<dbReference type="Pfam" id="PF22692">
    <property type="entry name" value="LlgE_F_G_D1"/>
    <property type="match status" value="1"/>
</dbReference>
<feature type="domain" description="Flagellar basal body rod protein N-terminal" evidence="7">
    <location>
        <begin position="20"/>
        <end position="50"/>
    </location>
</feature>
<accession>A0A1L1PAV4</accession>
<dbReference type="InterPro" id="IPR019776">
    <property type="entry name" value="Flagellar_basal_body_rod_CS"/>
</dbReference>
<keyword evidence="10" id="KW-0282">Flagellum</keyword>
<comment type="similarity">
    <text evidence="2 6">Belongs to the flagella basal body rod proteins family.</text>
</comment>
<evidence type="ECO:0000259" key="8">
    <source>
        <dbReference type="Pfam" id="PF06429"/>
    </source>
</evidence>
<protein>
    <recommendedName>
        <fullName evidence="5 6">Flagellar basal-body rod protein FlgF</fullName>
    </recommendedName>
</protein>
<dbReference type="InterPro" id="IPR012836">
    <property type="entry name" value="FlgF"/>
</dbReference>
<dbReference type="InterPro" id="IPR020013">
    <property type="entry name" value="Flagellar_FlgE/F/G"/>
</dbReference>
<dbReference type="NCBIfam" id="TIGR03506">
    <property type="entry name" value="FlgEFG_subfam"/>
    <property type="match status" value="1"/>
</dbReference>
<dbReference type="SUPFAM" id="SSF117143">
    <property type="entry name" value="Flagellar hook protein flgE"/>
    <property type="match status" value="1"/>
</dbReference>
<feature type="domain" description="Flagellar hook protein FlgE/F/G-like D1" evidence="9">
    <location>
        <begin position="98"/>
        <end position="160"/>
    </location>
</feature>
<dbReference type="InterPro" id="IPR053967">
    <property type="entry name" value="LlgE_F_G-like_D1"/>
</dbReference>
<dbReference type="Proteomes" id="UP000028878">
    <property type="component" value="Unassembled WGS sequence"/>
</dbReference>
<dbReference type="EMBL" id="CCAE010000002">
    <property type="protein sequence ID" value="CDN85914.1"/>
    <property type="molecule type" value="Genomic_DNA"/>
</dbReference>
<dbReference type="InterPro" id="IPR037925">
    <property type="entry name" value="FlgE/F/G-like"/>
</dbReference>
<evidence type="ECO:0000313" key="11">
    <source>
        <dbReference type="Proteomes" id="UP000028878"/>
    </source>
</evidence>
<dbReference type="Pfam" id="PF00460">
    <property type="entry name" value="Flg_bb_rod"/>
    <property type="match status" value="1"/>
</dbReference>
<evidence type="ECO:0000256" key="3">
    <source>
        <dbReference type="ARBA" id="ARBA00023143"/>
    </source>
</evidence>
<dbReference type="InterPro" id="IPR010930">
    <property type="entry name" value="Flg_bb/hook_C_dom"/>
</dbReference>
<gene>
    <name evidence="10" type="ORF">BN948_00311</name>
</gene>
<dbReference type="PROSITE" id="PS00588">
    <property type="entry name" value="FLAGELLA_BB_ROD"/>
    <property type="match status" value="1"/>
</dbReference>
<dbReference type="AlphaFoldDB" id="A0A1L1PAV4"/>
<dbReference type="NCBIfam" id="NF009280">
    <property type="entry name" value="PRK12640.1"/>
    <property type="match status" value="1"/>
</dbReference>
<evidence type="ECO:0000256" key="2">
    <source>
        <dbReference type="ARBA" id="ARBA00009677"/>
    </source>
</evidence>
<dbReference type="NCBIfam" id="TIGR02490">
    <property type="entry name" value="flgF"/>
    <property type="match status" value="1"/>
</dbReference>
<reference evidence="11" key="2">
    <citation type="submission" date="2014-11" db="EMBL/GenBank/DDBJ databases">
        <title>Draft genome sequence of Hydrogenophaga intermedia S1.</title>
        <authorList>
            <person name="Gan H.M."/>
            <person name="Chew T.H."/>
            <person name="Stolz A."/>
        </authorList>
    </citation>
    <scope>NUCLEOTIDE SEQUENCE [LARGE SCALE GENOMIC DNA]</scope>
    <source>
        <strain evidence="11">S1</strain>
    </source>
</reference>
<keyword evidence="10" id="KW-0969">Cilium</keyword>